<protein>
    <submittedName>
        <fullName evidence="1">Uncharacterized protein</fullName>
    </submittedName>
</protein>
<name>A0A383EPQ1_9ZZZZ</name>
<organism evidence="1">
    <name type="scientific">marine metagenome</name>
    <dbReference type="NCBI Taxonomy" id="408172"/>
    <lineage>
        <taxon>unclassified sequences</taxon>
        <taxon>metagenomes</taxon>
        <taxon>ecological metagenomes</taxon>
    </lineage>
</organism>
<accession>A0A383EPQ1</accession>
<dbReference type="EMBL" id="UINC01227507">
    <property type="protein sequence ID" value="SVE58423.1"/>
    <property type="molecule type" value="Genomic_DNA"/>
</dbReference>
<evidence type="ECO:0000313" key="1">
    <source>
        <dbReference type="EMBL" id="SVE58423.1"/>
    </source>
</evidence>
<sequence>MKIEKNKIFTSPSDLNNFTLCKYHIKNDKISETENKLLKRKPKGDLELVIKLGFQHEKKHLNLFKDKYKKVKIINDKSTENQRYKDTILALKEGFQVIHKAFLIEDTFRGEVDFLIRVDTKSDLGVWSYEVWDTKI</sequence>
<dbReference type="AlphaFoldDB" id="A0A383EPQ1"/>
<reference evidence="1" key="1">
    <citation type="submission" date="2018-05" db="EMBL/GenBank/DDBJ databases">
        <authorList>
            <person name="Lanie J.A."/>
            <person name="Ng W.-L."/>
            <person name="Kazmierczak K.M."/>
            <person name="Andrzejewski T.M."/>
            <person name="Davidsen T.M."/>
            <person name="Wayne K.J."/>
            <person name="Tettelin H."/>
            <person name="Glass J.I."/>
            <person name="Rusch D."/>
            <person name="Podicherti R."/>
            <person name="Tsui H.-C.T."/>
            <person name="Winkler M.E."/>
        </authorList>
    </citation>
    <scope>NUCLEOTIDE SEQUENCE</scope>
</reference>
<gene>
    <name evidence="1" type="ORF">METZ01_LOCUS511277</name>
</gene>
<proteinExistence type="predicted"/>
<feature type="non-terminal residue" evidence="1">
    <location>
        <position position="136"/>
    </location>
</feature>